<dbReference type="EMBL" id="ML178845">
    <property type="protein sequence ID" value="TFK97718.1"/>
    <property type="molecule type" value="Genomic_DNA"/>
</dbReference>
<dbReference type="OrthoDB" id="5945798at2759"/>
<gene>
    <name evidence="2" type="ORF">BDV98DRAFT_607409</name>
</gene>
<feature type="region of interest" description="Disordered" evidence="1">
    <location>
        <begin position="171"/>
        <end position="210"/>
    </location>
</feature>
<dbReference type="AlphaFoldDB" id="A0A5C3QC26"/>
<sequence length="418" mass="45758">MSQRAPATNVDESTVSQLQHLVLDEISAGEHVAIVLPNDGSAPADSLTHCLIPHRGKKRMLSTPGYPTWYCAGELVLAERPLFICPMRLGGSVENMERTLDRLLIFRMTLEQKKALFALWMSGLNGMRNPIHGRIAGNAHEIPELHDDGDLDSKEETKILCGVGDVSSITAASQTSSETSTSPPSPSASSPTTRTNSAAPAFATSTTPPTKNTIAIENAANASNDILFEKSRKKKDLLKKATYAYAMAVKEQMADSLEYMNCLELLMTIYQMLGDAENAVHYGGEHYAALSGFRAFHMCSPLWKAKVEPTTPLDVLKGAWQVNDMCEDIRAQTMAMNSVHEMVDRLLTNSGDGPTEKEAEMLAALKKLRKDGMRNATSVFFVLFQGDRLPEGPERWRAVLDGFALLSAREEGPKDRTG</sequence>
<name>A0A5C3QC26_9AGAR</name>
<organism evidence="2 3">
    <name type="scientific">Pterulicium gracile</name>
    <dbReference type="NCBI Taxonomy" id="1884261"/>
    <lineage>
        <taxon>Eukaryota</taxon>
        <taxon>Fungi</taxon>
        <taxon>Dikarya</taxon>
        <taxon>Basidiomycota</taxon>
        <taxon>Agaricomycotina</taxon>
        <taxon>Agaricomycetes</taxon>
        <taxon>Agaricomycetidae</taxon>
        <taxon>Agaricales</taxon>
        <taxon>Pleurotineae</taxon>
        <taxon>Pterulaceae</taxon>
        <taxon>Pterulicium</taxon>
    </lineage>
</organism>
<evidence type="ECO:0000313" key="3">
    <source>
        <dbReference type="Proteomes" id="UP000305067"/>
    </source>
</evidence>
<accession>A0A5C3QC26</accession>
<proteinExistence type="predicted"/>
<evidence type="ECO:0000256" key="1">
    <source>
        <dbReference type="SAM" id="MobiDB-lite"/>
    </source>
</evidence>
<protein>
    <submittedName>
        <fullName evidence="2">Uncharacterized protein</fullName>
    </submittedName>
</protein>
<dbReference type="Proteomes" id="UP000305067">
    <property type="component" value="Unassembled WGS sequence"/>
</dbReference>
<evidence type="ECO:0000313" key="2">
    <source>
        <dbReference type="EMBL" id="TFK97718.1"/>
    </source>
</evidence>
<reference evidence="2 3" key="1">
    <citation type="journal article" date="2019" name="Nat. Ecol. Evol.">
        <title>Megaphylogeny resolves global patterns of mushroom evolution.</title>
        <authorList>
            <person name="Varga T."/>
            <person name="Krizsan K."/>
            <person name="Foldi C."/>
            <person name="Dima B."/>
            <person name="Sanchez-Garcia M."/>
            <person name="Sanchez-Ramirez S."/>
            <person name="Szollosi G.J."/>
            <person name="Szarkandi J.G."/>
            <person name="Papp V."/>
            <person name="Albert L."/>
            <person name="Andreopoulos W."/>
            <person name="Angelini C."/>
            <person name="Antonin V."/>
            <person name="Barry K.W."/>
            <person name="Bougher N.L."/>
            <person name="Buchanan P."/>
            <person name="Buyck B."/>
            <person name="Bense V."/>
            <person name="Catcheside P."/>
            <person name="Chovatia M."/>
            <person name="Cooper J."/>
            <person name="Damon W."/>
            <person name="Desjardin D."/>
            <person name="Finy P."/>
            <person name="Geml J."/>
            <person name="Haridas S."/>
            <person name="Hughes K."/>
            <person name="Justo A."/>
            <person name="Karasinski D."/>
            <person name="Kautmanova I."/>
            <person name="Kiss B."/>
            <person name="Kocsube S."/>
            <person name="Kotiranta H."/>
            <person name="LaButti K.M."/>
            <person name="Lechner B.E."/>
            <person name="Liimatainen K."/>
            <person name="Lipzen A."/>
            <person name="Lukacs Z."/>
            <person name="Mihaltcheva S."/>
            <person name="Morgado L.N."/>
            <person name="Niskanen T."/>
            <person name="Noordeloos M.E."/>
            <person name="Ohm R.A."/>
            <person name="Ortiz-Santana B."/>
            <person name="Ovrebo C."/>
            <person name="Racz N."/>
            <person name="Riley R."/>
            <person name="Savchenko A."/>
            <person name="Shiryaev A."/>
            <person name="Soop K."/>
            <person name="Spirin V."/>
            <person name="Szebenyi C."/>
            <person name="Tomsovsky M."/>
            <person name="Tulloss R.E."/>
            <person name="Uehling J."/>
            <person name="Grigoriev I.V."/>
            <person name="Vagvolgyi C."/>
            <person name="Papp T."/>
            <person name="Martin F.M."/>
            <person name="Miettinen O."/>
            <person name="Hibbett D.S."/>
            <person name="Nagy L.G."/>
        </authorList>
    </citation>
    <scope>NUCLEOTIDE SEQUENCE [LARGE SCALE GENOMIC DNA]</scope>
    <source>
        <strain evidence="2 3">CBS 309.79</strain>
    </source>
</reference>
<keyword evidence="3" id="KW-1185">Reference proteome</keyword>